<dbReference type="GeneTree" id="ENSGT00940000178339"/>
<evidence type="ECO:0000313" key="4">
    <source>
        <dbReference type="Ensembl" id="ENSSTUP00000054323.1"/>
    </source>
</evidence>
<dbReference type="SUPFAM" id="SSF56436">
    <property type="entry name" value="C-type lectin-like"/>
    <property type="match status" value="1"/>
</dbReference>
<dbReference type="InParanoid" id="A0A674A4Z0"/>
<accession>A0A674A4Z0</accession>
<dbReference type="GO" id="GO:0030246">
    <property type="term" value="F:carbohydrate binding"/>
    <property type="evidence" value="ECO:0007669"/>
    <property type="project" value="UniProtKB-KW"/>
</dbReference>
<keyword evidence="2" id="KW-1015">Disulfide bond</keyword>
<keyword evidence="1" id="KW-0430">Lectin</keyword>
<dbReference type="Proteomes" id="UP000472277">
    <property type="component" value="Unassembled WGS sequence"/>
</dbReference>
<evidence type="ECO:0000256" key="1">
    <source>
        <dbReference type="ARBA" id="ARBA00022734"/>
    </source>
</evidence>
<dbReference type="Ensembl" id="ENSSTUT00000056808.1">
    <property type="protein sequence ID" value="ENSSTUP00000054323.1"/>
    <property type="gene ID" value="ENSSTUG00000023034.1"/>
</dbReference>
<feature type="region of interest" description="Disordered" evidence="3">
    <location>
        <begin position="1"/>
        <end position="39"/>
    </location>
</feature>
<evidence type="ECO:0000313" key="5">
    <source>
        <dbReference type="Proteomes" id="UP000472277"/>
    </source>
</evidence>
<dbReference type="InterPro" id="IPR051379">
    <property type="entry name" value="C-type_Lectin_Receptor_IMM"/>
</dbReference>
<sequence length="145" mass="17069">DYIQHPDQRERPATDQYNTLTKERDQLQTSNNTLTEERDQLQKEIERLKQSSVEKARNVQLTVCPQGWKKLGSSCYYVSTESKSWEESRQDCRNRGAELVVINSQEKQVCDKERGAPGQQHNYTQPNHEKTKDNYLAHWKNEQTN</sequence>
<dbReference type="InterPro" id="IPR016187">
    <property type="entry name" value="CTDL_fold"/>
</dbReference>
<evidence type="ECO:0000256" key="2">
    <source>
        <dbReference type="ARBA" id="ARBA00023157"/>
    </source>
</evidence>
<feature type="region of interest" description="Disordered" evidence="3">
    <location>
        <begin position="110"/>
        <end position="134"/>
    </location>
</feature>
<dbReference type="AlphaFoldDB" id="A0A674A4Z0"/>
<reference evidence="4" key="2">
    <citation type="submission" date="2025-09" db="UniProtKB">
        <authorList>
            <consortium name="Ensembl"/>
        </authorList>
    </citation>
    <scope>IDENTIFICATION</scope>
</reference>
<dbReference type="InterPro" id="IPR016186">
    <property type="entry name" value="C-type_lectin-like/link_sf"/>
</dbReference>
<protein>
    <recommendedName>
        <fullName evidence="6">C-type lectin domain-containing protein</fullName>
    </recommendedName>
</protein>
<proteinExistence type="predicted"/>
<organism evidence="4 5">
    <name type="scientific">Salmo trutta</name>
    <name type="common">Brown trout</name>
    <dbReference type="NCBI Taxonomy" id="8032"/>
    <lineage>
        <taxon>Eukaryota</taxon>
        <taxon>Metazoa</taxon>
        <taxon>Chordata</taxon>
        <taxon>Craniata</taxon>
        <taxon>Vertebrata</taxon>
        <taxon>Euteleostomi</taxon>
        <taxon>Actinopterygii</taxon>
        <taxon>Neopterygii</taxon>
        <taxon>Teleostei</taxon>
        <taxon>Protacanthopterygii</taxon>
        <taxon>Salmoniformes</taxon>
        <taxon>Salmonidae</taxon>
        <taxon>Salmoninae</taxon>
        <taxon>Salmo</taxon>
    </lineage>
</organism>
<feature type="compositionally biased region" description="Basic and acidic residues" evidence="3">
    <location>
        <begin position="1"/>
        <end position="13"/>
    </location>
</feature>
<evidence type="ECO:0000256" key="3">
    <source>
        <dbReference type="SAM" id="MobiDB-lite"/>
    </source>
</evidence>
<dbReference type="PANTHER" id="PTHR46746">
    <property type="entry name" value="KILLER CELL LECTIN-LIKE RECEPTOR SUBFAMILY F MEMBER 2"/>
    <property type="match status" value="1"/>
</dbReference>
<reference evidence="4" key="1">
    <citation type="submission" date="2025-08" db="UniProtKB">
        <authorList>
            <consortium name="Ensembl"/>
        </authorList>
    </citation>
    <scope>IDENTIFICATION</scope>
</reference>
<dbReference type="PANTHER" id="PTHR46746:SF9">
    <property type="entry name" value="CD209 ANTIGEN-LIKE PROTEIN C-LIKE"/>
    <property type="match status" value="1"/>
</dbReference>
<name>A0A674A4Z0_SALTR</name>
<dbReference type="OMA" id="CENQDAH"/>
<evidence type="ECO:0008006" key="6">
    <source>
        <dbReference type="Google" id="ProtNLM"/>
    </source>
</evidence>
<keyword evidence="5" id="KW-1185">Reference proteome</keyword>
<dbReference type="Gene3D" id="1.20.5.400">
    <property type="match status" value="1"/>
</dbReference>
<dbReference type="Gene3D" id="3.10.100.10">
    <property type="entry name" value="Mannose-Binding Protein A, subunit A"/>
    <property type="match status" value="1"/>
</dbReference>